<protein>
    <submittedName>
        <fullName evidence="5">DeoR/GlpR family DNA-binding transcription regulator</fullName>
    </submittedName>
    <submittedName>
        <fullName evidence="7">DeoR/GlpR transcriptional regulator</fullName>
    </submittedName>
</protein>
<keyword evidence="3" id="KW-0804">Transcription</keyword>
<dbReference type="Proteomes" id="UP000030378">
    <property type="component" value="Unassembled WGS sequence"/>
</dbReference>
<keyword evidence="1" id="KW-0805">Transcription regulation</keyword>
<dbReference type="InterPro" id="IPR014036">
    <property type="entry name" value="DeoR-like_C"/>
</dbReference>
<dbReference type="CDD" id="cd00090">
    <property type="entry name" value="HTH_ARSR"/>
    <property type="match status" value="1"/>
</dbReference>
<dbReference type="Gene3D" id="1.10.10.10">
    <property type="entry name" value="Winged helix-like DNA-binding domain superfamily/Winged helix DNA-binding domain"/>
    <property type="match status" value="1"/>
</dbReference>
<dbReference type="SUPFAM" id="SSF46785">
    <property type="entry name" value="Winged helix' DNA-binding domain"/>
    <property type="match status" value="1"/>
</dbReference>
<reference evidence="8" key="1">
    <citation type="submission" date="2017-12" db="EMBL/GenBank/DDBJ databases">
        <title>FDA dAtabase for Regulatory Grade micrObial Sequences (FDA-ARGOS): Supporting development and validation of Infectious Disease Dx tests.</title>
        <authorList>
            <person name="Campos J."/>
            <person name="Goldberg B."/>
            <person name="Tallon L."/>
            <person name="Sadzewicz L."/>
            <person name="Sengamalay N."/>
            <person name="Ott S."/>
            <person name="Godinez A."/>
            <person name="Nagaraj S."/>
            <person name="Vavikolanu K."/>
            <person name="Vyas G."/>
            <person name="Nadendla S."/>
            <person name="Aluvathingal J."/>
            <person name="Geyer C."/>
            <person name="Nandy P."/>
            <person name="Hobson J."/>
            <person name="Sichtig H."/>
        </authorList>
    </citation>
    <scope>NUCLEOTIDE SEQUENCE [LARGE SCALE GENOMIC DNA]</scope>
    <source>
        <strain evidence="8">FDAARGOS_79</strain>
    </source>
</reference>
<name>A0A2V4FXT8_SERMA</name>
<dbReference type="Proteomes" id="UP001275057">
    <property type="component" value="Unassembled WGS sequence"/>
</dbReference>
<dbReference type="InterPro" id="IPR050313">
    <property type="entry name" value="Carb_Metab_HTH_regulators"/>
</dbReference>
<dbReference type="InterPro" id="IPR037171">
    <property type="entry name" value="NagB/RpiA_transferase-like"/>
</dbReference>
<evidence type="ECO:0000256" key="2">
    <source>
        <dbReference type="ARBA" id="ARBA00023125"/>
    </source>
</evidence>
<dbReference type="Pfam" id="PF08220">
    <property type="entry name" value="HTH_DeoR"/>
    <property type="match status" value="1"/>
</dbReference>
<evidence type="ECO:0000313" key="7">
    <source>
        <dbReference type="EMBL" id="PNO70444.1"/>
    </source>
</evidence>
<reference evidence="5 9" key="3">
    <citation type="submission" date="2023-07" db="EMBL/GenBank/DDBJ databases">
        <title>Pathogens genome sequencing project 196.</title>
        <authorList>
            <person name="Cao X."/>
        </authorList>
    </citation>
    <scope>NUCLEOTIDE SEQUENCE [LARGE SCALE GENOMIC DNA]</scope>
    <source>
        <strain evidence="5 9">SM41</strain>
    </source>
</reference>
<dbReference type="RefSeq" id="WP_039566063.1">
    <property type="nucleotide sequence ID" value="NZ_ABEXNO020000001.1"/>
</dbReference>
<dbReference type="GO" id="GO:0003677">
    <property type="term" value="F:DNA binding"/>
    <property type="evidence" value="ECO:0007669"/>
    <property type="project" value="UniProtKB-KW"/>
</dbReference>
<dbReference type="PRINTS" id="PR00037">
    <property type="entry name" value="HTHLACR"/>
</dbReference>
<dbReference type="EMBL" id="JAXABG010000003">
    <property type="protein sequence ID" value="MDX7082338.1"/>
    <property type="molecule type" value="Genomic_DNA"/>
</dbReference>
<dbReference type="SMART" id="SM01134">
    <property type="entry name" value="DeoRC"/>
    <property type="match status" value="1"/>
</dbReference>
<dbReference type="InterPro" id="IPR036388">
    <property type="entry name" value="WH-like_DNA-bd_sf"/>
</dbReference>
<keyword evidence="2 5" id="KW-0238">DNA-binding</keyword>
<evidence type="ECO:0000256" key="3">
    <source>
        <dbReference type="ARBA" id="ARBA00023163"/>
    </source>
</evidence>
<dbReference type="EMBL" id="JTBC02000002">
    <property type="protein sequence ID" value="PNO70444.1"/>
    <property type="molecule type" value="Genomic_DNA"/>
</dbReference>
<evidence type="ECO:0000259" key="4">
    <source>
        <dbReference type="PROSITE" id="PS51000"/>
    </source>
</evidence>
<evidence type="ECO:0000313" key="6">
    <source>
        <dbReference type="EMBL" id="MDX7082338.1"/>
    </source>
</evidence>
<accession>A0A2V4FXT8</accession>
<dbReference type="InterPro" id="IPR001034">
    <property type="entry name" value="DeoR_HTH"/>
</dbReference>
<reference evidence="7" key="2">
    <citation type="submission" date="2017-12" db="EMBL/GenBank/DDBJ databases">
        <title>FDA dAtabase for Regulatory Grade micrObial Sequences (FDA-ARGOS): Supporting development and validation of Infectious Disease Dx tests.</title>
        <authorList>
            <person name="Campos J."/>
            <person name="Goldberg B."/>
            <person name="Tallon L.J."/>
            <person name="Sadzewicz L."/>
            <person name="Sengamalay N."/>
            <person name="Ott S."/>
            <person name="Godinez A."/>
            <person name="Nagaraj S."/>
            <person name="Vavikolanu K."/>
            <person name="Vyas G."/>
            <person name="Nadendla S."/>
            <person name="Aluvathingal J."/>
            <person name="Geyer C."/>
            <person name="Nandy P."/>
            <person name="Hobson J."/>
            <person name="Sichtig H."/>
        </authorList>
    </citation>
    <scope>NUCLEOTIDE SEQUENCE</scope>
    <source>
        <strain evidence="7">FDAARGOS_79</strain>
    </source>
</reference>
<dbReference type="AlphaFoldDB" id="A0A2V4FXT8"/>
<dbReference type="Gene3D" id="3.40.50.1360">
    <property type="match status" value="1"/>
</dbReference>
<dbReference type="GO" id="GO:0003700">
    <property type="term" value="F:DNA-binding transcription factor activity"/>
    <property type="evidence" value="ECO:0007669"/>
    <property type="project" value="InterPro"/>
</dbReference>
<organism evidence="5 9">
    <name type="scientific">Serratia marcescens</name>
    <dbReference type="NCBI Taxonomy" id="615"/>
    <lineage>
        <taxon>Bacteria</taxon>
        <taxon>Pseudomonadati</taxon>
        <taxon>Pseudomonadota</taxon>
        <taxon>Gammaproteobacteria</taxon>
        <taxon>Enterobacterales</taxon>
        <taxon>Yersiniaceae</taxon>
        <taxon>Serratia</taxon>
    </lineage>
</organism>
<dbReference type="PANTHER" id="PTHR30363">
    <property type="entry name" value="HTH-TYPE TRANSCRIPTIONAL REGULATOR SRLR-RELATED"/>
    <property type="match status" value="1"/>
</dbReference>
<feature type="domain" description="HTH deoR-type" evidence="4">
    <location>
        <begin position="6"/>
        <end position="61"/>
    </location>
</feature>
<dbReference type="PROSITE" id="PS51000">
    <property type="entry name" value="HTH_DEOR_2"/>
    <property type="match status" value="1"/>
</dbReference>
<dbReference type="InterPro" id="IPR036390">
    <property type="entry name" value="WH_DNA-bd_sf"/>
</dbReference>
<evidence type="ECO:0000256" key="1">
    <source>
        <dbReference type="ARBA" id="ARBA00023015"/>
    </source>
</evidence>
<dbReference type="InterPro" id="IPR018356">
    <property type="entry name" value="Tscrpt_reg_HTH_DeoR_CS"/>
</dbReference>
<dbReference type="SUPFAM" id="SSF100950">
    <property type="entry name" value="NagB/RpiA/CoA transferase-like"/>
    <property type="match status" value="1"/>
</dbReference>
<comment type="caution">
    <text evidence="5">The sequence shown here is derived from an EMBL/GenBank/DDBJ whole genome shotgun (WGS) entry which is preliminary data.</text>
</comment>
<dbReference type="Proteomes" id="UP001234811">
    <property type="component" value="Unassembled WGS sequence"/>
</dbReference>
<dbReference type="PANTHER" id="PTHR30363:SF44">
    <property type="entry name" value="AGA OPERON TRANSCRIPTIONAL REPRESSOR-RELATED"/>
    <property type="match status" value="1"/>
</dbReference>
<proteinExistence type="predicted"/>
<dbReference type="PROSITE" id="PS00894">
    <property type="entry name" value="HTH_DEOR_1"/>
    <property type="match status" value="1"/>
</dbReference>
<dbReference type="EMBL" id="JAVIPQ010000049">
    <property type="protein sequence ID" value="MDQ9554398.1"/>
    <property type="molecule type" value="Genomic_DNA"/>
</dbReference>
<dbReference type="SMART" id="SM00420">
    <property type="entry name" value="HTH_DEOR"/>
    <property type="match status" value="1"/>
</dbReference>
<evidence type="ECO:0000313" key="5">
    <source>
        <dbReference type="EMBL" id="MDQ9554398.1"/>
    </source>
</evidence>
<evidence type="ECO:0000313" key="9">
    <source>
        <dbReference type="Proteomes" id="UP001234811"/>
    </source>
</evidence>
<evidence type="ECO:0000313" key="8">
    <source>
        <dbReference type="Proteomes" id="UP000030378"/>
    </source>
</evidence>
<dbReference type="Pfam" id="PF00455">
    <property type="entry name" value="DeoRC"/>
    <property type="match status" value="1"/>
</dbReference>
<dbReference type="InterPro" id="IPR011991">
    <property type="entry name" value="ArsR-like_HTH"/>
</dbReference>
<gene>
    <name evidence="7" type="ORF">MC70_010675</name>
    <name evidence="5" type="ORF">RF091_02445</name>
    <name evidence="6" type="ORF">SJ435_08050</name>
</gene>
<reference evidence="6 10" key="4">
    <citation type="submission" date="2023-11" db="EMBL/GenBank/DDBJ databases">
        <title>Detection of rare carbapenemases in Enterobacterales - comparison of two colorimetric and two CIM-based carbapenemase assays.</title>
        <authorList>
            <person name="Schaffarczyk L."/>
            <person name="Noster J."/>
            <person name="Stelzer Y."/>
            <person name="Sattler J."/>
            <person name="Gatermann S."/>
            <person name="Hamprecht A."/>
        </authorList>
    </citation>
    <scope>NUCLEOTIDE SEQUENCE [LARGE SCALE GENOMIC DNA]</scope>
    <source>
        <strain evidence="6 10">CIM-Carb-136</strain>
    </source>
</reference>
<sequence>MDISNSVDRRNEILALIQANGRVYVNELADKFQVSQETIRRDLNKLEDYRLIKKIHGGAVSSQFKFEHEFNERAKIAEAEKRAIAEKAVTLIQPGDTVFVDFGSTTLEFARQLATVDQLTVITNSPLIANVCLENDSIDVVLIGGQFIGSKMECLGAIALNNIEAFFADYAIIGAGAVNVQTGVMDQNVNEAAIARKMIAQSRKCIVLADENKLRGHAMTLVAKWPEIDYLVTSDSGNALEGLVFPANVNVLVAQV</sequence>
<evidence type="ECO:0000313" key="10">
    <source>
        <dbReference type="Proteomes" id="UP001275057"/>
    </source>
</evidence>